<dbReference type="InterPro" id="IPR003789">
    <property type="entry name" value="Asn/Gln_tRNA_amidoTrase-B-like"/>
</dbReference>
<evidence type="ECO:0000256" key="2">
    <source>
        <dbReference type="ARBA" id="ARBA00022598"/>
    </source>
</evidence>
<evidence type="ECO:0000256" key="3">
    <source>
        <dbReference type="ARBA" id="ARBA00022741"/>
    </source>
</evidence>
<keyword evidence="2" id="KW-0436">Ligase</keyword>
<name>A0A3N4INF2_ASCIM</name>
<dbReference type="GO" id="GO:0070681">
    <property type="term" value="P:glutaminyl-tRNAGln biosynthesis via transamidation"/>
    <property type="evidence" value="ECO:0007669"/>
    <property type="project" value="TreeGrafter"/>
</dbReference>
<dbReference type="InterPro" id="IPR017959">
    <property type="entry name" value="Asn/Gln-tRNA_amidoTrfase_suB/E"/>
</dbReference>
<dbReference type="OrthoDB" id="1722066at2759"/>
<dbReference type="GO" id="GO:0050567">
    <property type="term" value="F:glutaminyl-tRNA synthase (glutamine-hydrolyzing) activity"/>
    <property type="evidence" value="ECO:0007669"/>
    <property type="project" value="TreeGrafter"/>
</dbReference>
<dbReference type="GO" id="GO:0030956">
    <property type="term" value="C:glutamyl-tRNA(Gln) amidotransferase complex"/>
    <property type="evidence" value="ECO:0007669"/>
    <property type="project" value="TreeGrafter"/>
</dbReference>
<keyword evidence="9" id="KW-1185">Reference proteome</keyword>
<dbReference type="InterPro" id="IPR004413">
    <property type="entry name" value="GatB"/>
</dbReference>
<evidence type="ECO:0000313" key="8">
    <source>
        <dbReference type="EMBL" id="RPA85670.1"/>
    </source>
</evidence>
<dbReference type="SUPFAM" id="SSF89095">
    <property type="entry name" value="GatB/YqeY motif"/>
    <property type="match status" value="1"/>
</dbReference>
<evidence type="ECO:0000256" key="4">
    <source>
        <dbReference type="ARBA" id="ARBA00022840"/>
    </source>
</evidence>
<keyword evidence="8" id="KW-0808">Transferase</keyword>
<dbReference type="PROSITE" id="PS01234">
    <property type="entry name" value="GATB"/>
    <property type="match status" value="1"/>
</dbReference>
<dbReference type="PANTHER" id="PTHR11659">
    <property type="entry name" value="GLUTAMYL-TRNA GLN AMIDOTRANSFERASE SUBUNIT B MITOCHONDRIAL AND PROKARYOTIC PET112-RELATED"/>
    <property type="match status" value="1"/>
</dbReference>
<keyword evidence="5" id="KW-0648">Protein biosynthesis</keyword>
<evidence type="ECO:0000313" key="9">
    <source>
        <dbReference type="Proteomes" id="UP000275078"/>
    </source>
</evidence>
<dbReference type="GO" id="GO:0005524">
    <property type="term" value="F:ATP binding"/>
    <property type="evidence" value="ECO:0007669"/>
    <property type="project" value="UniProtKB-KW"/>
</dbReference>
<comment type="catalytic activity">
    <reaction evidence="6">
        <text>L-glutamyl-tRNA(Gln) + L-glutamine + ATP + H2O = L-glutaminyl-tRNA(Gln) + L-glutamate + ADP + phosphate + H(+)</text>
        <dbReference type="Rhea" id="RHEA:17521"/>
        <dbReference type="Rhea" id="RHEA-COMP:9681"/>
        <dbReference type="Rhea" id="RHEA-COMP:9684"/>
        <dbReference type="ChEBI" id="CHEBI:15377"/>
        <dbReference type="ChEBI" id="CHEBI:15378"/>
        <dbReference type="ChEBI" id="CHEBI:29985"/>
        <dbReference type="ChEBI" id="CHEBI:30616"/>
        <dbReference type="ChEBI" id="CHEBI:43474"/>
        <dbReference type="ChEBI" id="CHEBI:58359"/>
        <dbReference type="ChEBI" id="CHEBI:78520"/>
        <dbReference type="ChEBI" id="CHEBI:78521"/>
        <dbReference type="ChEBI" id="CHEBI:456216"/>
    </reaction>
</comment>
<evidence type="ECO:0000256" key="6">
    <source>
        <dbReference type="ARBA" id="ARBA00047913"/>
    </source>
</evidence>
<accession>A0A3N4INF2</accession>
<evidence type="ECO:0000259" key="7">
    <source>
        <dbReference type="Pfam" id="PF02934"/>
    </source>
</evidence>
<evidence type="ECO:0000256" key="1">
    <source>
        <dbReference type="ARBA" id="ARBA00005306"/>
    </source>
</evidence>
<protein>
    <submittedName>
        <fullName evidence="8">Glutamyl-tRNA amidotransferase B subunit</fullName>
    </submittedName>
</protein>
<dbReference type="InterPro" id="IPR017958">
    <property type="entry name" value="Gln-tRNA_amidoTrfase_suB_CS"/>
</dbReference>
<proteinExistence type="inferred from homology"/>
<dbReference type="AlphaFoldDB" id="A0A3N4INF2"/>
<dbReference type="GO" id="GO:0005739">
    <property type="term" value="C:mitochondrion"/>
    <property type="evidence" value="ECO:0007669"/>
    <property type="project" value="TreeGrafter"/>
</dbReference>
<dbReference type="GO" id="GO:0032543">
    <property type="term" value="P:mitochondrial translation"/>
    <property type="evidence" value="ECO:0007669"/>
    <property type="project" value="TreeGrafter"/>
</dbReference>
<reference evidence="8 9" key="1">
    <citation type="journal article" date="2018" name="Nat. Ecol. Evol.">
        <title>Pezizomycetes genomes reveal the molecular basis of ectomycorrhizal truffle lifestyle.</title>
        <authorList>
            <person name="Murat C."/>
            <person name="Payen T."/>
            <person name="Noel B."/>
            <person name="Kuo A."/>
            <person name="Morin E."/>
            <person name="Chen J."/>
            <person name="Kohler A."/>
            <person name="Krizsan K."/>
            <person name="Balestrini R."/>
            <person name="Da Silva C."/>
            <person name="Montanini B."/>
            <person name="Hainaut M."/>
            <person name="Levati E."/>
            <person name="Barry K.W."/>
            <person name="Belfiori B."/>
            <person name="Cichocki N."/>
            <person name="Clum A."/>
            <person name="Dockter R.B."/>
            <person name="Fauchery L."/>
            <person name="Guy J."/>
            <person name="Iotti M."/>
            <person name="Le Tacon F."/>
            <person name="Lindquist E.A."/>
            <person name="Lipzen A."/>
            <person name="Malagnac F."/>
            <person name="Mello A."/>
            <person name="Molinier V."/>
            <person name="Miyauchi S."/>
            <person name="Poulain J."/>
            <person name="Riccioni C."/>
            <person name="Rubini A."/>
            <person name="Sitrit Y."/>
            <person name="Splivallo R."/>
            <person name="Traeger S."/>
            <person name="Wang M."/>
            <person name="Zifcakova L."/>
            <person name="Wipf D."/>
            <person name="Zambonelli A."/>
            <person name="Paolocci F."/>
            <person name="Nowrousian M."/>
            <person name="Ottonello S."/>
            <person name="Baldrian P."/>
            <person name="Spatafora J.W."/>
            <person name="Henrissat B."/>
            <person name="Nagy L.G."/>
            <person name="Aury J.M."/>
            <person name="Wincker P."/>
            <person name="Grigoriev I.V."/>
            <person name="Bonfante P."/>
            <person name="Martin F.M."/>
        </authorList>
    </citation>
    <scope>NUCLEOTIDE SEQUENCE [LARGE SCALE GENOMIC DNA]</scope>
    <source>
        <strain evidence="8 9">RN42</strain>
    </source>
</reference>
<dbReference type="EMBL" id="ML119652">
    <property type="protein sequence ID" value="RPA85670.1"/>
    <property type="molecule type" value="Genomic_DNA"/>
</dbReference>
<evidence type="ECO:0000256" key="5">
    <source>
        <dbReference type="ARBA" id="ARBA00022917"/>
    </source>
</evidence>
<feature type="non-terminal residue" evidence="8">
    <location>
        <position position="1"/>
    </location>
</feature>
<dbReference type="STRING" id="1160509.A0A3N4INF2"/>
<dbReference type="NCBIfam" id="NF004012">
    <property type="entry name" value="PRK05477.1-2"/>
    <property type="match status" value="1"/>
</dbReference>
<dbReference type="NCBIfam" id="TIGR00133">
    <property type="entry name" value="gatB"/>
    <property type="match status" value="1"/>
</dbReference>
<dbReference type="Proteomes" id="UP000275078">
    <property type="component" value="Unassembled WGS sequence"/>
</dbReference>
<dbReference type="Pfam" id="PF02934">
    <property type="entry name" value="GatB_N"/>
    <property type="match status" value="1"/>
</dbReference>
<dbReference type="SUPFAM" id="SSF55931">
    <property type="entry name" value="Glutamine synthetase/guanido kinase"/>
    <property type="match status" value="1"/>
</dbReference>
<organism evidence="8 9">
    <name type="scientific">Ascobolus immersus RN42</name>
    <dbReference type="NCBI Taxonomy" id="1160509"/>
    <lineage>
        <taxon>Eukaryota</taxon>
        <taxon>Fungi</taxon>
        <taxon>Dikarya</taxon>
        <taxon>Ascomycota</taxon>
        <taxon>Pezizomycotina</taxon>
        <taxon>Pezizomycetes</taxon>
        <taxon>Pezizales</taxon>
        <taxon>Ascobolaceae</taxon>
        <taxon>Ascobolus</taxon>
    </lineage>
</organism>
<dbReference type="GO" id="GO:0016740">
    <property type="term" value="F:transferase activity"/>
    <property type="evidence" value="ECO:0007669"/>
    <property type="project" value="UniProtKB-KW"/>
</dbReference>
<dbReference type="PANTHER" id="PTHR11659:SF0">
    <property type="entry name" value="GLUTAMYL-TRNA(GLN) AMIDOTRANSFERASE SUBUNIT B, MITOCHONDRIAL"/>
    <property type="match status" value="1"/>
</dbReference>
<comment type="similarity">
    <text evidence="1">Belongs to the GatB/GatE family. GatB subfamily.</text>
</comment>
<gene>
    <name evidence="8" type="ORF">BJ508DRAFT_187705</name>
</gene>
<keyword evidence="3" id="KW-0547">Nucleotide-binding</keyword>
<dbReference type="InterPro" id="IPR014746">
    <property type="entry name" value="Gln_synth/guanido_kin_cat_dom"/>
</dbReference>
<sequence>GWQLTVGLEFHAQLTAPTKLFSPTLTSHLSEANTHVLPYDVSTPGTHPLLSLPALLPAIQAALILNCTINPLSRWDRKHYFYWDQPAGFQVTQYYRPLALNGLLPLKESEDLGMEGLGDWNVNIERVQIEQDTAKTVLGADMEGKEVNLVDFNRVGHPLVEIITTPCITSPAMAGAVMRKIQSVLKVMGVATLGMEWGGLRADVNVSVRREGEEKLGQRCEIKNLSSVKAVVEAIEAEARRQVEVYEGGGTIVGETRGWDPETGKTHKLRGKEGEVDYRYMPDPDIPPLRLSQGLIDNIKKNLPWSPSQHLNHLVSDLSLTPKDAKTLIYYEGGDLLAYFYSVRDSIPADISKDYARHAANWVIHNLLGTLTKEKLTFEENPIPAEKL</sequence>
<dbReference type="InterPro" id="IPR006075">
    <property type="entry name" value="Asn/Gln-tRNA_Trfase_suB/E_cat"/>
</dbReference>
<keyword evidence="4" id="KW-0067">ATP-binding</keyword>
<feature type="non-terminal residue" evidence="8">
    <location>
        <position position="388"/>
    </location>
</feature>
<feature type="domain" description="Aspartyl/Glutamyl-tRNA(Gln) amidotransferase subunit B/E catalytic" evidence="7">
    <location>
        <begin position="5"/>
        <end position="296"/>
    </location>
</feature>